<evidence type="ECO:0000313" key="3">
    <source>
        <dbReference type="Proteomes" id="UP000050525"/>
    </source>
</evidence>
<sequence>MSSEVDTEPAAETSANTPQERTPASADAREEAWHLQLKYLTLTSADSSQAPSKYRRKEKMLEELVDFSDTCGEVVKQA</sequence>
<organism evidence="2 3">
    <name type="scientific">Alligator mississippiensis</name>
    <name type="common">American alligator</name>
    <dbReference type="NCBI Taxonomy" id="8496"/>
    <lineage>
        <taxon>Eukaryota</taxon>
        <taxon>Metazoa</taxon>
        <taxon>Chordata</taxon>
        <taxon>Craniata</taxon>
        <taxon>Vertebrata</taxon>
        <taxon>Euteleostomi</taxon>
        <taxon>Archelosauria</taxon>
        <taxon>Archosauria</taxon>
        <taxon>Crocodylia</taxon>
        <taxon>Alligatoridae</taxon>
        <taxon>Alligatorinae</taxon>
        <taxon>Alligator</taxon>
    </lineage>
</organism>
<evidence type="ECO:0000256" key="1">
    <source>
        <dbReference type="SAM" id="MobiDB-lite"/>
    </source>
</evidence>
<proteinExistence type="predicted"/>
<dbReference type="Proteomes" id="UP000050525">
    <property type="component" value="Unassembled WGS sequence"/>
</dbReference>
<comment type="caution">
    <text evidence="2">The sequence shown here is derived from an EMBL/GenBank/DDBJ whole genome shotgun (WGS) entry which is preliminary data.</text>
</comment>
<reference evidence="2 3" key="1">
    <citation type="journal article" date="2012" name="Genome Biol.">
        <title>Sequencing three crocodilian genomes to illuminate the evolution of archosaurs and amniotes.</title>
        <authorList>
            <person name="St John J.A."/>
            <person name="Braun E.L."/>
            <person name="Isberg S.R."/>
            <person name="Miles L.G."/>
            <person name="Chong A.Y."/>
            <person name="Gongora J."/>
            <person name="Dalzell P."/>
            <person name="Moran C."/>
            <person name="Bed'hom B."/>
            <person name="Abzhanov A."/>
            <person name="Burgess S.C."/>
            <person name="Cooksey A.M."/>
            <person name="Castoe T.A."/>
            <person name="Crawford N.G."/>
            <person name="Densmore L.D."/>
            <person name="Drew J.C."/>
            <person name="Edwards S.V."/>
            <person name="Faircloth B.C."/>
            <person name="Fujita M.K."/>
            <person name="Greenwold M.J."/>
            <person name="Hoffmann F.G."/>
            <person name="Howard J.M."/>
            <person name="Iguchi T."/>
            <person name="Janes D.E."/>
            <person name="Khan S.Y."/>
            <person name="Kohno S."/>
            <person name="de Koning A.J."/>
            <person name="Lance S.L."/>
            <person name="McCarthy F.M."/>
            <person name="McCormack J.E."/>
            <person name="Merchant M.E."/>
            <person name="Peterson D.G."/>
            <person name="Pollock D.D."/>
            <person name="Pourmand N."/>
            <person name="Raney B.J."/>
            <person name="Roessler K.A."/>
            <person name="Sanford J.R."/>
            <person name="Sawyer R.H."/>
            <person name="Schmidt C.J."/>
            <person name="Triplett E.W."/>
            <person name="Tuberville T.D."/>
            <person name="Venegas-Anaya M."/>
            <person name="Howard J.T."/>
            <person name="Jarvis E.D."/>
            <person name="Guillette L.J.Jr."/>
            <person name="Glenn T.C."/>
            <person name="Green R.E."/>
            <person name="Ray D.A."/>
        </authorList>
    </citation>
    <scope>NUCLEOTIDE SEQUENCE [LARGE SCALE GENOMIC DNA]</scope>
    <source>
        <strain evidence="2">KSC_2009_1</strain>
    </source>
</reference>
<feature type="region of interest" description="Disordered" evidence="1">
    <location>
        <begin position="1"/>
        <end position="29"/>
    </location>
</feature>
<dbReference type="AlphaFoldDB" id="A0A151MVC0"/>
<gene>
    <name evidence="2" type="ORF">Y1Q_0015986</name>
</gene>
<dbReference type="EMBL" id="AKHW03004924">
    <property type="protein sequence ID" value="KYO28388.1"/>
    <property type="molecule type" value="Genomic_DNA"/>
</dbReference>
<keyword evidence="3" id="KW-1185">Reference proteome</keyword>
<evidence type="ECO:0000313" key="2">
    <source>
        <dbReference type="EMBL" id="KYO28388.1"/>
    </source>
</evidence>
<feature type="compositionally biased region" description="Polar residues" evidence="1">
    <location>
        <begin position="13"/>
        <end position="22"/>
    </location>
</feature>
<name>A0A151MVC0_ALLMI</name>
<protein>
    <submittedName>
        <fullName evidence="2">Uncharacterized protein</fullName>
    </submittedName>
</protein>
<accession>A0A151MVC0</accession>